<dbReference type="InterPro" id="IPR011050">
    <property type="entry name" value="Pectin_lyase_fold/virulence"/>
</dbReference>
<evidence type="ECO:0000313" key="1">
    <source>
        <dbReference type="EMBL" id="MCJ1960495.1"/>
    </source>
</evidence>
<organism evidence="1 2">
    <name type="scientific">Novosphingobium mangrovi</name>
    <name type="common">ex Hu et al. 2023</name>
    <dbReference type="NCBI Taxonomy" id="2930094"/>
    <lineage>
        <taxon>Bacteria</taxon>
        <taxon>Pseudomonadati</taxon>
        <taxon>Pseudomonadota</taxon>
        <taxon>Alphaproteobacteria</taxon>
        <taxon>Sphingomonadales</taxon>
        <taxon>Sphingomonadaceae</taxon>
        <taxon>Novosphingobium</taxon>
    </lineage>
</organism>
<accession>A0ABT0ABB9</accession>
<gene>
    <name evidence="1" type="ORF">MTR65_07380</name>
</gene>
<dbReference type="Gene3D" id="2.160.20.10">
    <property type="entry name" value="Single-stranded right-handed beta-helix, Pectin lyase-like"/>
    <property type="match status" value="1"/>
</dbReference>
<proteinExistence type="predicted"/>
<comment type="caution">
    <text evidence="1">The sequence shown here is derived from an EMBL/GenBank/DDBJ whole genome shotgun (WGS) entry which is preliminary data.</text>
</comment>
<evidence type="ECO:0000313" key="2">
    <source>
        <dbReference type="Proteomes" id="UP001162802"/>
    </source>
</evidence>
<dbReference type="Pfam" id="PF20129">
    <property type="entry name" value="DUF6519"/>
    <property type="match status" value="2"/>
</dbReference>
<dbReference type="SUPFAM" id="SSF51126">
    <property type="entry name" value="Pectin lyase-like"/>
    <property type="match status" value="1"/>
</dbReference>
<reference evidence="1" key="1">
    <citation type="submission" date="2022-03" db="EMBL/GenBank/DDBJ databases">
        <title>Identification of a novel bacterium isolated from mangrove sediments.</title>
        <authorList>
            <person name="Pan X."/>
        </authorList>
    </citation>
    <scope>NUCLEOTIDE SEQUENCE</scope>
    <source>
        <strain evidence="1">B2637</strain>
    </source>
</reference>
<dbReference type="Proteomes" id="UP001162802">
    <property type="component" value="Unassembled WGS sequence"/>
</dbReference>
<dbReference type="EMBL" id="JALHAT010000008">
    <property type="protein sequence ID" value="MCJ1960495.1"/>
    <property type="molecule type" value="Genomic_DNA"/>
</dbReference>
<dbReference type="RefSeq" id="WP_243798677.1">
    <property type="nucleotide sequence ID" value="NZ_JALHAT010000008.1"/>
</dbReference>
<name>A0ABT0ABB9_9SPHN</name>
<sequence>MTQRSDSTRTTIPTGEARPLRDVRLNQGQVLLDTDLNEQGRLLLERIETETQGTLGAPGRLVIAQGSSAFALLAGGSATSLADITIGAGHGWLDGWQLDNPQKVTLASQPHPVEEADVGNGGALAIKALIRYVDPVEEPALADTALGNAQASGRTLVDWQVFPLPLDEDGAASCTAAGESPAWQAITAPSNGTLAFRVEASPASLDPCSLTPEGGYARLKNLLYRIEVHAGEADATVPDVDGPRFGLEGLRITFSRRNASLMARVTKISGTEITVSPAARDPRTWFAPGQYAEIVSRHDDLGTRTASADQRLFRVASTSDTRVILEASPAQLADTGITGDGDWYLRLWDAFPDGSGTQTLALDASGLSQVIDLGDGLAVQLGGGSAARLRRGDFWTCAARADGTIEWPTSSGQFERVTPQGPETRYALLGTYALADSALVLDDCRAPFAPLTEQIQVLALGGDGQSVRADTHTNALVALPSDLRVGVVRGSTPLAGQTIRYRVIAGGGELGAGSQTLDVLTDAEGVARAAWSLGPDAPAQEVEAVRIDAQGNATHAPIRFTGFLARADETAFDPANTPSLAGAFDVQRAIERLAGQGQIGCSTYVIQEGSDWVAVLEAIKEGEDASICFQRGTFAATKPVRLAGKGHLTLHGAGPGTLIRVEGSETALEFVDCASVELSALHVSAPSPGDRIAQAKHRGGALTLTGCRDVKVTDAVLTCGASSSPQRCGLRIAGQPLRDFSARISGCTFRTGYMQDALLVSDCERVTIQDNTFETLDRPQRFDFAHLSRDPRWSAIAARSLIRALEESMPQASGNGPVVKGQRYTVRLTSTVPQAEWDALVEADPPNARDERTETAFAGYVERLLGKALAQPALLPSFEGNLRTLTASLGPRSAPQLDETIRRNMLASAIAVARPLAPPQVPGLHAVWLSANGQYVRFESPLAPSDWQLALKASGESSAIKDHASFRKVLHRIARRLIADAAFAERIASLRPWRAAYAAALPSVANQAIACVGRALGKVSIANNSIADFQTGIRVATSHGTWTRLYRRGGRHARLAARMVDVVGNELRLRPPGPKTELLFGMFFGNADALRIHRNDVHYADDRIEEGKDNVLDYKEGIRLFGHFGRMVNVKDNHVTIAPRAIRMTWDTTQGVPKTHWPYNWVFADNMGSVLDDHPCVYLEVPELRHVELRNNLYPNNQS</sequence>
<dbReference type="InterPro" id="IPR012334">
    <property type="entry name" value="Pectin_lyas_fold"/>
</dbReference>
<protein>
    <submittedName>
        <fullName evidence="1">DUF6519 domain-containing protein</fullName>
    </submittedName>
</protein>
<dbReference type="InterPro" id="IPR045392">
    <property type="entry name" value="DUF6519"/>
</dbReference>
<keyword evidence="2" id="KW-1185">Reference proteome</keyword>